<dbReference type="RefSeq" id="WP_189456075.1">
    <property type="nucleotide sequence ID" value="NZ_BMYD01000003.1"/>
</dbReference>
<dbReference type="InterPro" id="IPR017748">
    <property type="entry name" value="TagF"/>
</dbReference>
<reference evidence="1" key="2">
    <citation type="submission" date="2020-09" db="EMBL/GenBank/DDBJ databases">
        <authorList>
            <person name="Sun Q."/>
            <person name="Kim S."/>
        </authorList>
    </citation>
    <scope>NUCLEOTIDE SEQUENCE</scope>
    <source>
        <strain evidence="1">KCTC 23077</strain>
    </source>
</reference>
<dbReference type="Pfam" id="PF09867">
    <property type="entry name" value="TagF_N"/>
    <property type="match status" value="1"/>
</dbReference>
<accession>A0A918T1N1</accession>
<evidence type="ECO:0000313" key="1">
    <source>
        <dbReference type="EMBL" id="GHA82134.1"/>
    </source>
</evidence>
<dbReference type="EMBL" id="BMYD01000003">
    <property type="protein sequence ID" value="GHA82134.1"/>
    <property type="molecule type" value="Genomic_DNA"/>
</dbReference>
<evidence type="ECO:0000313" key="2">
    <source>
        <dbReference type="Proteomes" id="UP000646426"/>
    </source>
</evidence>
<dbReference type="NCBIfam" id="TIGR03373">
    <property type="entry name" value="VI_minor_4"/>
    <property type="match status" value="1"/>
</dbReference>
<gene>
    <name evidence="1" type="ORF">GCM10007067_20080</name>
</gene>
<dbReference type="Proteomes" id="UP000646426">
    <property type="component" value="Unassembled WGS sequence"/>
</dbReference>
<name>A0A918T1N1_9GAMM</name>
<dbReference type="InterPro" id="IPR038225">
    <property type="entry name" value="TagF_sf"/>
</dbReference>
<organism evidence="1 2">
    <name type="scientific">Cognatilysobacter bugurensis</name>
    <dbReference type="NCBI Taxonomy" id="543356"/>
    <lineage>
        <taxon>Bacteria</taxon>
        <taxon>Pseudomonadati</taxon>
        <taxon>Pseudomonadota</taxon>
        <taxon>Gammaproteobacteria</taxon>
        <taxon>Lysobacterales</taxon>
        <taxon>Lysobacteraceae</taxon>
        <taxon>Cognatilysobacter</taxon>
    </lineage>
</organism>
<protein>
    <submittedName>
        <fullName evidence="1">Type VI secretion-associated protein</fullName>
    </submittedName>
</protein>
<keyword evidence="2" id="KW-1185">Reference proteome</keyword>
<comment type="caution">
    <text evidence="1">The sequence shown here is derived from an EMBL/GenBank/DDBJ whole genome shotgun (WGS) entry which is preliminary data.</text>
</comment>
<proteinExistence type="predicted"/>
<reference evidence="1" key="1">
    <citation type="journal article" date="2014" name="Int. J. Syst. Evol. Microbiol.">
        <title>Complete genome sequence of Corynebacterium casei LMG S-19264T (=DSM 44701T), isolated from a smear-ripened cheese.</title>
        <authorList>
            <consortium name="US DOE Joint Genome Institute (JGI-PGF)"/>
            <person name="Walter F."/>
            <person name="Albersmeier A."/>
            <person name="Kalinowski J."/>
            <person name="Ruckert C."/>
        </authorList>
    </citation>
    <scope>NUCLEOTIDE SEQUENCE</scope>
    <source>
        <strain evidence="1">KCTC 23077</strain>
    </source>
</reference>
<dbReference type="AlphaFoldDB" id="A0A918T1N1"/>
<dbReference type="Gene3D" id="3.40.1730.10">
    <property type="entry name" value="pa0076 domain"/>
    <property type="match status" value="1"/>
</dbReference>
<sequence length="331" mass="36100">MLAVDTLPVSYFGKLPSRGDFVRTVDHHPLMVLLDRWAAGGVELLAQNPDWKQLYDTAAPIHFAFLGSKSRLAIAGHFQPSRDATGRRFPFLSATRLEVPQPIAFIGRSPLALARLWSGLARLSRQAVQADDARDALRELVDSPVTVNADPAVYAAPFNDFLDMQDIGSLQSLLRGSGHGELQLRWTLPALGLLLQPLLSGGATQIDKALALPLPRDTLYRPLVAAFWLDLLAGFTARADFEIAVMIRESGPLATAPQLVVGFNGADGRLLQAALDPQVALEQIIRVDDAEWVADQVSGDYALDKLATYLERDDLSLRMARAIFGEVFLGV</sequence>